<evidence type="ECO:0008006" key="3">
    <source>
        <dbReference type="Google" id="ProtNLM"/>
    </source>
</evidence>
<proteinExistence type="predicted"/>
<dbReference type="Proteomes" id="UP000317835">
    <property type="component" value="Chromosome"/>
</dbReference>
<protein>
    <recommendedName>
        <fullName evidence="3">TIGR03067 domain-containing protein</fullName>
    </recommendedName>
</protein>
<sequence>MKTLLINSVVFYILTASGASEPQRDKERFQGTWLLVSMQINGIDRYDAGQGMKWIFTGGKLTASGILNGEEKAAPGTFSIDPSKDPKTIDLRFDDKVTYKGAYKFEDGRLKVCYHAGDRPTEFTSRAGSENVLMEFEPEKPR</sequence>
<dbReference type="OrthoDB" id="292826at2"/>
<accession>A0A518H1Y7</accession>
<keyword evidence="2" id="KW-1185">Reference proteome</keyword>
<reference evidence="1 2" key="1">
    <citation type="submission" date="2019-02" db="EMBL/GenBank/DDBJ databases">
        <title>Deep-cultivation of Planctomycetes and their phenomic and genomic characterization uncovers novel biology.</title>
        <authorList>
            <person name="Wiegand S."/>
            <person name="Jogler M."/>
            <person name="Boedeker C."/>
            <person name="Pinto D."/>
            <person name="Vollmers J."/>
            <person name="Rivas-Marin E."/>
            <person name="Kohn T."/>
            <person name="Peeters S.H."/>
            <person name="Heuer A."/>
            <person name="Rast P."/>
            <person name="Oberbeckmann S."/>
            <person name="Bunk B."/>
            <person name="Jeske O."/>
            <person name="Meyerdierks A."/>
            <person name="Storesund J.E."/>
            <person name="Kallscheuer N."/>
            <person name="Luecker S."/>
            <person name="Lage O.M."/>
            <person name="Pohl T."/>
            <person name="Merkel B.J."/>
            <person name="Hornburger P."/>
            <person name="Mueller R.-W."/>
            <person name="Bruemmer F."/>
            <person name="Labrenz M."/>
            <person name="Spormann A.M."/>
            <person name="Op den Camp H."/>
            <person name="Overmann J."/>
            <person name="Amann R."/>
            <person name="Jetten M.S.M."/>
            <person name="Mascher T."/>
            <person name="Medema M.H."/>
            <person name="Devos D.P."/>
            <person name="Kaster A.-K."/>
            <person name="Ovreas L."/>
            <person name="Rohde M."/>
            <person name="Galperin M.Y."/>
            <person name="Jogler C."/>
        </authorList>
    </citation>
    <scope>NUCLEOTIDE SEQUENCE [LARGE SCALE GENOMIC DNA]</scope>
    <source>
        <strain evidence="1 2">ElP</strain>
    </source>
</reference>
<evidence type="ECO:0000313" key="1">
    <source>
        <dbReference type="EMBL" id="QDV34858.1"/>
    </source>
</evidence>
<dbReference type="AlphaFoldDB" id="A0A518H1Y7"/>
<evidence type="ECO:0000313" key="2">
    <source>
        <dbReference type="Proteomes" id="UP000317835"/>
    </source>
</evidence>
<dbReference type="KEGG" id="tpla:ElP_27550"/>
<dbReference type="NCBIfam" id="TIGR03067">
    <property type="entry name" value="Planc_TIGR03067"/>
    <property type="match status" value="1"/>
</dbReference>
<gene>
    <name evidence="1" type="ORF">ElP_27550</name>
</gene>
<dbReference type="RefSeq" id="WP_145270047.1">
    <property type="nucleotide sequence ID" value="NZ_CP036426.1"/>
</dbReference>
<dbReference type="EMBL" id="CP036426">
    <property type="protein sequence ID" value="QDV34858.1"/>
    <property type="molecule type" value="Genomic_DNA"/>
</dbReference>
<dbReference type="InterPro" id="IPR017504">
    <property type="entry name" value="CHP03067_Planctomycetes"/>
</dbReference>
<organism evidence="1 2">
    <name type="scientific">Tautonia plasticadhaerens</name>
    <dbReference type="NCBI Taxonomy" id="2527974"/>
    <lineage>
        <taxon>Bacteria</taxon>
        <taxon>Pseudomonadati</taxon>
        <taxon>Planctomycetota</taxon>
        <taxon>Planctomycetia</taxon>
        <taxon>Isosphaerales</taxon>
        <taxon>Isosphaeraceae</taxon>
        <taxon>Tautonia</taxon>
    </lineage>
</organism>
<name>A0A518H1Y7_9BACT</name>